<dbReference type="InterPro" id="IPR036390">
    <property type="entry name" value="WH_DNA-bd_sf"/>
</dbReference>
<dbReference type="SUPFAM" id="SSF46785">
    <property type="entry name" value="Winged helix' DNA-binding domain"/>
    <property type="match status" value="1"/>
</dbReference>
<dbReference type="PROSITE" id="PS50995">
    <property type="entry name" value="HTH_MARR_2"/>
    <property type="match status" value="1"/>
</dbReference>
<dbReference type="InterPro" id="IPR023187">
    <property type="entry name" value="Tscrpt_reg_MarR-type_CS"/>
</dbReference>
<dbReference type="InterPro" id="IPR036388">
    <property type="entry name" value="WH-like_DNA-bd_sf"/>
</dbReference>
<feature type="domain" description="HTH marR-type" evidence="4">
    <location>
        <begin position="6"/>
        <end position="140"/>
    </location>
</feature>
<dbReference type="PANTHER" id="PTHR42756:SF1">
    <property type="entry name" value="TRANSCRIPTIONAL REPRESSOR OF EMRAB OPERON"/>
    <property type="match status" value="1"/>
</dbReference>
<dbReference type="SMART" id="SM00347">
    <property type="entry name" value="HTH_MARR"/>
    <property type="match status" value="1"/>
</dbReference>
<sequence length="147" mass="16890">MGSAMEDSLHYNLLAAHTLFQKTFLYRLNREFPELLPGQPKIIDYLMSHPHSFQRKIAEGCLIEPATLSPILEKMERSGLIRRDKTADNRKNSIVSLSENGTRLGLRLRELFLETETAVCVGITPDEQERLLRILRSIQKNCRKEPA</sequence>
<dbReference type="PROSITE" id="PS01117">
    <property type="entry name" value="HTH_MARR_1"/>
    <property type="match status" value="1"/>
</dbReference>
<keyword evidence="3" id="KW-0804">Transcription</keyword>
<dbReference type="GO" id="GO:0003700">
    <property type="term" value="F:DNA-binding transcription factor activity"/>
    <property type="evidence" value="ECO:0007669"/>
    <property type="project" value="InterPro"/>
</dbReference>
<dbReference type="EMBL" id="VUNS01000040">
    <property type="protein sequence ID" value="MST99539.1"/>
    <property type="molecule type" value="Genomic_DNA"/>
</dbReference>
<evidence type="ECO:0000313" key="5">
    <source>
        <dbReference type="EMBL" id="MST99539.1"/>
    </source>
</evidence>
<dbReference type="Pfam" id="PF01047">
    <property type="entry name" value="MarR"/>
    <property type="match status" value="1"/>
</dbReference>
<keyword evidence="6" id="KW-1185">Reference proteome</keyword>
<protein>
    <submittedName>
        <fullName evidence="5">MarR family transcriptional regulator</fullName>
    </submittedName>
</protein>
<evidence type="ECO:0000256" key="1">
    <source>
        <dbReference type="ARBA" id="ARBA00023015"/>
    </source>
</evidence>
<gene>
    <name evidence="5" type="ORF">FYJ85_21150</name>
</gene>
<evidence type="ECO:0000256" key="2">
    <source>
        <dbReference type="ARBA" id="ARBA00023125"/>
    </source>
</evidence>
<name>A0A844GBF1_9BACT</name>
<dbReference type="Proteomes" id="UP000435649">
    <property type="component" value="Unassembled WGS sequence"/>
</dbReference>
<dbReference type="AlphaFoldDB" id="A0A844GBF1"/>
<evidence type="ECO:0000256" key="3">
    <source>
        <dbReference type="ARBA" id="ARBA00023163"/>
    </source>
</evidence>
<keyword evidence="1" id="KW-0805">Transcription regulation</keyword>
<comment type="caution">
    <text evidence="5">The sequence shown here is derived from an EMBL/GenBank/DDBJ whole genome shotgun (WGS) entry which is preliminary data.</text>
</comment>
<evidence type="ECO:0000313" key="6">
    <source>
        <dbReference type="Proteomes" id="UP000435649"/>
    </source>
</evidence>
<evidence type="ECO:0000259" key="4">
    <source>
        <dbReference type="PROSITE" id="PS50995"/>
    </source>
</evidence>
<dbReference type="PANTHER" id="PTHR42756">
    <property type="entry name" value="TRANSCRIPTIONAL REGULATOR, MARR"/>
    <property type="match status" value="1"/>
</dbReference>
<keyword evidence="2" id="KW-0238">DNA-binding</keyword>
<dbReference type="Gene3D" id="1.10.10.10">
    <property type="entry name" value="Winged helix-like DNA-binding domain superfamily/Winged helix DNA-binding domain"/>
    <property type="match status" value="1"/>
</dbReference>
<dbReference type="PRINTS" id="PR00598">
    <property type="entry name" value="HTHMARR"/>
</dbReference>
<reference evidence="5 6" key="1">
    <citation type="submission" date="2019-08" db="EMBL/GenBank/DDBJ databases">
        <title>In-depth cultivation of the pig gut microbiome towards novel bacterial diversity and tailored functional studies.</title>
        <authorList>
            <person name="Wylensek D."/>
            <person name="Hitch T.C.A."/>
            <person name="Clavel T."/>
        </authorList>
    </citation>
    <scope>NUCLEOTIDE SEQUENCE [LARGE SCALE GENOMIC DNA]</scope>
    <source>
        <strain evidence="5 6">BBE-744-WT-12</strain>
    </source>
</reference>
<dbReference type="InterPro" id="IPR000835">
    <property type="entry name" value="HTH_MarR-typ"/>
</dbReference>
<organism evidence="5 6">
    <name type="scientific">Victivallis lenta</name>
    <dbReference type="NCBI Taxonomy" id="2606640"/>
    <lineage>
        <taxon>Bacteria</taxon>
        <taxon>Pseudomonadati</taxon>
        <taxon>Lentisphaerota</taxon>
        <taxon>Lentisphaeria</taxon>
        <taxon>Victivallales</taxon>
        <taxon>Victivallaceae</taxon>
        <taxon>Victivallis</taxon>
    </lineage>
</organism>
<dbReference type="GO" id="GO:0003677">
    <property type="term" value="F:DNA binding"/>
    <property type="evidence" value="ECO:0007669"/>
    <property type="project" value="UniProtKB-KW"/>
</dbReference>
<proteinExistence type="predicted"/>
<accession>A0A844GBF1</accession>